<evidence type="ECO:0000256" key="9">
    <source>
        <dbReference type="ARBA" id="ARBA00023224"/>
    </source>
</evidence>
<dbReference type="InterPro" id="IPR001499">
    <property type="entry name" value="GPCR_STE3"/>
</dbReference>
<dbReference type="CDD" id="cd14966">
    <property type="entry name" value="7tmD_STE3"/>
    <property type="match status" value="1"/>
</dbReference>
<comment type="subcellular location">
    <subcellularLocation>
        <location evidence="1">Membrane</location>
        <topology evidence="1">Multi-pass membrane protein</topology>
    </subcellularLocation>
</comment>
<dbReference type="PRINTS" id="PR00899">
    <property type="entry name" value="GPCRSTE3"/>
</dbReference>
<name>A0A8H7DPK6_PLEOS</name>
<dbReference type="InterPro" id="IPR000481">
    <property type="entry name" value="GPCR_Pheromne_B_alpha_rcpt"/>
</dbReference>
<keyword evidence="13" id="KW-1185">Reference proteome</keyword>
<evidence type="ECO:0000256" key="4">
    <source>
        <dbReference type="ARBA" id="ARBA00022692"/>
    </source>
</evidence>
<evidence type="ECO:0000256" key="10">
    <source>
        <dbReference type="SAM" id="MobiDB-lite"/>
    </source>
</evidence>
<dbReference type="PRINTS" id="PR00901">
    <property type="entry name" value="PHEROMONEBAR"/>
</dbReference>
<evidence type="ECO:0000313" key="12">
    <source>
        <dbReference type="EMBL" id="KAF7421289.1"/>
    </source>
</evidence>
<feature type="transmembrane region" description="Helical" evidence="11">
    <location>
        <begin position="112"/>
        <end position="135"/>
    </location>
</feature>
<keyword evidence="8 12" id="KW-0675">Receptor</keyword>
<evidence type="ECO:0000256" key="1">
    <source>
        <dbReference type="ARBA" id="ARBA00004141"/>
    </source>
</evidence>
<feature type="transmembrane region" description="Helical" evidence="11">
    <location>
        <begin position="39"/>
        <end position="59"/>
    </location>
</feature>
<keyword evidence="9" id="KW-0807">Transducer</keyword>
<proteinExistence type="inferred from homology"/>
<keyword evidence="4 11" id="KW-0812">Transmembrane</keyword>
<evidence type="ECO:0000256" key="7">
    <source>
        <dbReference type="ARBA" id="ARBA00023136"/>
    </source>
</evidence>
<dbReference type="PANTHER" id="PTHR28097">
    <property type="entry name" value="PHEROMONE A FACTOR RECEPTOR"/>
    <property type="match status" value="1"/>
</dbReference>
<evidence type="ECO:0000256" key="8">
    <source>
        <dbReference type="ARBA" id="ARBA00023170"/>
    </source>
</evidence>
<feature type="transmembrane region" description="Helical" evidence="11">
    <location>
        <begin position="6"/>
        <end position="27"/>
    </location>
</feature>
<keyword evidence="5 11" id="KW-1133">Transmembrane helix</keyword>
<dbReference type="GO" id="GO:0000750">
    <property type="term" value="P:pheromone-dependent signal transduction involved in conjugation with cellular fusion"/>
    <property type="evidence" value="ECO:0007669"/>
    <property type="project" value="TreeGrafter"/>
</dbReference>
<dbReference type="Proteomes" id="UP000623687">
    <property type="component" value="Unassembled WGS sequence"/>
</dbReference>
<dbReference type="VEuPathDB" id="FungiDB:PC9H_011811"/>
<dbReference type="Pfam" id="PF02076">
    <property type="entry name" value="STE3"/>
    <property type="match status" value="1"/>
</dbReference>
<keyword evidence="3" id="KW-0589">Pheromone response</keyword>
<feature type="region of interest" description="Disordered" evidence="10">
    <location>
        <begin position="412"/>
        <end position="450"/>
    </location>
</feature>
<accession>A0A8H7DPK6</accession>
<dbReference type="GeneID" id="59381629"/>
<evidence type="ECO:0000313" key="13">
    <source>
        <dbReference type="Proteomes" id="UP000623687"/>
    </source>
</evidence>
<keyword evidence="6" id="KW-0297">G-protein coupled receptor</keyword>
<comment type="similarity">
    <text evidence="2">Belongs to the G-protein coupled receptor 4 family.</text>
</comment>
<comment type="caution">
    <text evidence="12">The sequence shown here is derived from an EMBL/GenBank/DDBJ whole genome shotgun (WGS) entry which is preliminary data.</text>
</comment>
<dbReference type="GO" id="GO:0004934">
    <property type="term" value="F:mating-type alpha-factor pheromone receptor activity"/>
    <property type="evidence" value="ECO:0007669"/>
    <property type="project" value="InterPro"/>
</dbReference>
<evidence type="ECO:0000256" key="5">
    <source>
        <dbReference type="ARBA" id="ARBA00022989"/>
    </source>
</evidence>
<dbReference type="EMBL" id="JACETU010000009">
    <property type="protein sequence ID" value="KAF7421289.1"/>
    <property type="molecule type" value="Genomic_DNA"/>
</dbReference>
<dbReference type="OrthoDB" id="2874149at2759"/>
<protein>
    <submittedName>
        <fullName evidence="12">A-factor receptor</fullName>
    </submittedName>
</protein>
<reference evidence="12" key="1">
    <citation type="submission" date="2019-07" db="EMBL/GenBank/DDBJ databases">
        <authorList>
            <person name="Palmer J.M."/>
        </authorList>
    </citation>
    <scope>NUCLEOTIDE SEQUENCE</scope>
    <source>
        <strain evidence="12">PC9</strain>
    </source>
</reference>
<dbReference type="RefSeq" id="XP_036627147.1">
    <property type="nucleotide sequence ID" value="XM_036781292.1"/>
</dbReference>
<evidence type="ECO:0000256" key="11">
    <source>
        <dbReference type="SAM" id="Phobius"/>
    </source>
</evidence>
<feature type="transmembrane region" description="Helical" evidence="11">
    <location>
        <begin position="207"/>
        <end position="229"/>
    </location>
</feature>
<sequence length="450" mass="49964">MSYPYPNYVYSIFVFISFLLVSIPFPWHLEAWNTGTCLYMFWTALACLNQFVNSIVWSGNAINWAPVWCDISARIIIGTSFAIPAASLCINRRLYHIACVQSVTVTKAEKRRAIMVDLAIGLGIPILGMILQYIPQGHRFNVFEDLGCYPFTYNTPVAFVLVYCPPVLIGCISGYYCIRSILAFNKRRLQFKELLSANSGRLTSNRYFRLMGLACTDVVLTVPLGLYAISLNARIGISPWLGWADTHYGFSRVDQIPGVLWRMDKTFVTAVELSRWSIVFCAFIFFFFFGFADEARKHYRIAFDSVAKRVGYTTGGTMSSTGTFNEKRSYPGMGSTGTGVTLPVFVHTDMITKRESYASFSDMSFTDAGGALDVKTDVGYSTSSSSSTLSVPEQAHTRQDVVGIEISSVRGVVLDSPAPSPSESPVNKENPPRHTPDTPSTYKESDLSAV</sequence>
<gene>
    <name evidence="12" type="primary">STE3_5</name>
    <name evidence="12" type="ORF">PC9H_011811</name>
</gene>
<dbReference type="PANTHER" id="PTHR28097:SF1">
    <property type="entry name" value="PHEROMONE A FACTOR RECEPTOR"/>
    <property type="match status" value="1"/>
</dbReference>
<dbReference type="AlphaFoldDB" id="A0A8H7DPK6"/>
<evidence type="ECO:0000256" key="2">
    <source>
        <dbReference type="ARBA" id="ARBA00011085"/>
    </source>
</evidence>
<evidence type="ECO:0000256" key="3">
    <source>
        <dbReference type="ARBA" id="ARBA00022507"/>
    </source>
</evidence>
<feature type="transmembrane region" description="Helical" evidence="11">
    <location>
        <begin position="155"/>
        <end position="178"/>
    </location>
</feature>
<dbReference type="GO" id="GO:0005886">
    <property type="term" value="C:plasma membrane"/>
    <property type="evidence" value="ECO:0007669"/>
    <property type="project" value="TreeGrafter"/>
</dbReference>
<feature type="transmembrane region" description="Helical" evidence="11">
    <location>
        <begin position="273"/>
        <end position="292"/>
    </location>
</feature>
<keyword evidence="7 11" id="KW-0472">Membrane</keyword>
<evidence type="ECO:0000256" key="6">
    <source>
        <dbReference type="ARBA" id="ARBA00023040"/>
    </source>
</evidence>
<organism evidence="12 13">
    <name type="scientific">Pleurotus ostreatus</name>
    <name type="common">Oyster mushroom</name>
    <name type="synonym">White-rot fungus</name>
    <dbReference type="NCBI Taxonomy" id="5322"/>
    <lineage>
        <taxon>Eukaryota</taxon>
        <taxon>Fungi</taxon>
        <taxon>Dikarya</taxon>
        <taxon>Basidiomycota</taxon>
        <taxon>Agaricomycotina</taxon>
        <taxon>Agaricomycetes</taxon>
        <taxon>Agaricomycetidae</taxon>
        <taxon>Agaricales</taxon>
        <taxon>Pleurotineae</taxon>
        <taxon>Pleurotaceae</taxon>
        <taxon>Pleurotus</taxon>
    </lineage>
</organism>